<protein>
    <recommendedName>
        <fullName evidence="4">G protein-coupled receptor</fullName>
    </recommendedName>
</protein>
<feature type="non-terminal residue" evidence="2">
    <location>
        <position position="114"/>
    </location>
</feature>
<keyword evidence="3" id="KW-1185">Reference proteome</keyword>
<feature type="transmembrane region" description="Helical" evidence="1">
    <location>
        <begin position="48"/>
        <end position="73"/>
    </location>
</feature>
<evidence type="ECO:0000256" key="1">
    <source>
        <dbReference type="SAM" id="Phobius"/>
    </source>
</evidence>
<organism evidence="2 3">
    <name type="scientific">Pristionchus fissidentatus</name>
    <dbReference type="NCBI Taxonomy" id="1538716"/>
    <lineage>
        <taxon>Eukaryota</taxon>
        <taxon>Metazoa</taxon>
        <taxon>Ecdysozoa</taxon>
        <taxon>Nematoda</taxon>
        <taxon>Chromadorea</taxon>
        <taxon>Rhabditida</taxon>
        <taxon>Rhabditina</taxon>
        <taxon>Diplogasteromorpha</taxon>
        <taxon>Diplogasteroidea</taxon>
        <taxon>Neodiplogasteridae</taxon>
        <taxon>Pristionchus</taxon>
    </lineage>
</organism>
<sequence length="114" mass="13495">KIAILRTICHAAFFLPSIVTMKLTVSKLREMRAKKNFSRTARRHQENLVKYTICCAILNIVQCTVILLRTVIYEAHFEWAYSFTPIFVYVMNLAYENIPLFLLIYYSTQARRRL</sequence>
<dbReference type="AlphaFoldDB" id="A0AAV5UY67"/>
<proteinExistence type="predicted"/>
<evidence type="ECO:0000313" key="3">
    <source>
        <dbReference type="Proteomes" id="UP001432322"/>
    </source>
</evidence>
<evidence type="ECO:0000313" key="2">
    <source>
        <dbReference type="EMBL" id="GMT12245.1"/>
    </source>
</evidence>
<dbReference type="EMBL" id="BTSY01000001">
    <property type="protein sequence ID" value="GMT12245.1"/>
    <property type="molecule type" value="Genomic_DNA"/>
</dbReference>
<keyword evidence="1" id="KW-0472">Membrane</keyword>
<evidence type="ECO:0008006" key="4">
    <source>
        <dbReference type="Google" id="ProtNLM"/>
    </source>
</evidence>
<feature type="transmembrane region" description="Helical" evidence="1">
    <location>
        <begin position="79"/>
        <end position="106"/>
    </location>
</feature>
<keyword evidence="1" id="KW-1133">Transmembrane helix</keyword>
<keyword evidence="1" id="KW-0812">Transmembrane</keyword>
<gene>
    <name evidence="2" type="ORF">PFISCL1PPCAC_3542</name>
</gene>
<feature type="non-terminal residue" evidence="2">
    <location>
        <position position="1"/>
    </location>
</feature>
<accession>A0AAV5UY67</accession>
<name>A0AAV5UY67_9BILA</name>
<dbReference type="Proteomes" id="UP001432322">
    <property type="component" value="Unassembled WGS sequence"/>
</dbReference>
<reference evidence="2" key="1">
    <citation type="submission" date="2023-10" db="EMBL/GenBank/DDBJ databases">
        <title>Genome assembly of Pristionchus species.</title>
        <authorList>
            <person name="Yoshida K."/>
            <person name="Sommer R.J."/>
        </authorList>
    </citation>
    <scope>NUCLEOTIDE SEQUENCE</scope>
    <source>
        <strain evidence="2">RS5133</strain>
    </source>
</reference>
<comment type="caution">
    <text evidence="2">The sequence shown here is derived from an EMBL/GenBank/DDBJ whole genome shotgun (WGS) entry which is preliminary data.</text>
</comment>